<accession>A0A1R1X3P7</accession>
<gene>
    <name evidence="1" type="ORF">AYI70_g11037</name>
</gene>
<comment type="caution">
    <text evidence="1">The sequence shown here is derived from an EMBL/GenBank/DDBJ whole genome shotgun (WGS) entry which is preliminary data.</text>
</comment>
<evidence type="ECO:0000313" key="1">
    <source>
        <dbReference type="EMBL" id="OMJ09231.1"/>
    </source>
</evidence>
<evidence type="ECO:0000313" key="2">
    <source>
        <dbReference type="Proteomes" id="UP000187283"/>
    </source>
</evidence>
<reference evidence="1 2" key="1">
    <citation type="submission" date="2017-01" db="EMBL/GenBank/DDBJ databases">
        <authorList>
            <person name="Mah S.A."/>
            <person name="Swanson W.J."/>
            <person name="Moy G.W."/>
            <person name="Vacquier V.D."/>
        </authorList>
    </citation>
    <scope>NUCLEOTIDE SEQUENCE [LARGE SCALE GENOMIC DNA]</scope>
    <source>
        <strain evidence="1 2">GSMNP</strain>
    </source>
</reference>
<sequence>MNDDTAGTSIDTIICSTPTEGSRVLFADNPTEIITTKLAAKLHVSPASITQYPAPRTIAVLSKTSEIPILESIVHEARLKIAT</sequence>
<proteinExistence type="predicted"/>
<dbReference type="AlphaFoldDB" id="A0A1R1X3P7"/>
<keyword evidence="2" id="KW-1185">Reference proteome</keyword>
<name>A0A1R1X3P7_9FUNG</name>
<dbReference type="EMBL" id="LSSN01005530">
    <property type="protein sequence ID" value="OMJ09231.1"/>
    <property type="molecule type" value="Genomic_DNA"/>
</dbReference>
<dbReference type="Proteomes" id="UP000187283">
    <property type="component" value="Unassembled WGS sequence"/>
</dbReference>
<organism evidence="1 2">
    <name type="scientific">Smittium culicis</name>
    <dbReference type="NCBI Taxonomy" id="133412"/>
    <lineage>
        <taxon>Eukaryota</taxon>
        <taxon>Fungi</taxon>
        <taxon>Fungi incertae sedis</taxon>
        <taxon>Zoopagomycota</taxon>
        <taxon>Kickxellomycotina</taxon>
        <taxon>Harpellomycetes</taxon>
        <taxon>Harpellales</taxon>
        <taxon>Legeriomycetaceae</taxon>
        <taxon>Smittium</taxon>
    </lineage>
</organism>
<protein>
    <submittedName>
        <fullName evidence="1">Uncharacterized protein</fullName>
    </submittedName>
</protein>